<dbReference type="PANTHER" id="PTHR43249:SF1">
    <property type="entry name" value="D-GLUCOSIDE 3-DEHYDROGENASE"/>
    <property type="match status" value="1"/>
</dbReference>
<dbReference type="RefSeq" id="WP_102199434.1">
    <property type="nucleotide sequence ID" value="NZ_PNHQ01000020.1"/>
</dbReference>
<proteinExistence type="inferred from homology"/>
<evidence type="ECO:0000256" key="1">
    <source>
        <dbReference type="ARBA" id="ARBA00010928"/>
    </source>
</evidence>
<dbReference type="InterPro" id="IPR036291">
    <property type="entry name" value="NAD(P)-bd_dom_sf"/>
</dbReference>
<dbReference type="SUPFAM" id="SSF55347">
    <property type="entry name" value="Glyceraldehyde-3-phosphate dehydrogenase-like, C-terminal domain"/>
    <property type="match status" value="1"/>
</dbReference>
<feature type="domain" description="Gfo/Idh/MocA-like oxidoreductase C-terminal" evidence="3">
    <location>
        <begin position="146"/>
        <end position="360"/>
    </location>
</feature>
<dbReference type="InterPro" id="IPR004104">
    <property type="entry name" value="Gfo/Idh/MocA-like_OxRdtase_C"/>
</dbReference>
<organism evidence="4 5">
    <name type="scientific">Aerococcus viridans</name>
    <dbReference type="NCBI Taxonomy" id="1377"/>
    <lineage>
        <taxon>Bacteria</taxon>
        <taxon>Bacillati</taxon>
        <taxon>Bacillota</taxon>
        <taxon>Bacilli</taxon>
        <taxon>Lactobacillales</taxon>
        <taxon>Aerococcaceae</taxon>
        <taxon>Aerococcus</taxon>
    </lineage>
</organism>
<dbReference type="Gene3D" id="3.40.50.720">
    <property type="entry name" value="NAD(P)-binding Rossmann-like Domain"/>
    <property type="match status" value="1"/>
</dbReference>
<dbReference type="PANTHER" id="PTHR43249">
    <property type="entry name" value="UDP-N-ACETYL-2-AMINO-2-DEOXY-D-GLUCURONATE OXIDASE"/>
    <property type="match status" value="1"/>
</dbReference>
<dbReference type="AlphaFoldDB" id="A0A2N6UCG3"/>
<dbReference type="InterPro" id="IPR052515">
    <property type="entry name" value="Gfo/Idh/MocA_Oxidoreductase"/>
</dbReference>
<dbReference type="InterPro" id="IPR000683">
    <property type="entry name" value="Gfo/Idh/MocA-like_OxRdtase_N"/>
</dbReference>
<evidence type="ECO:0000259" key="2">
    <source>
        <dbReference type="Pfam" id="PF01408"/>
    </source>
</evidence>
<dbReference type="EMBL" id="PNHQ01000020">
    <property type="protein sequence ID" value="PMC79263.1"/>
    <property type="molecule type" value="Genomic_DNA"/>
</dbReference>
<feature type="domain" description="Gfo/Idh/MocA-like oxidoreductase N-terminal" evidence="2">
    <location>
        <begin position="8"/>
        <end position="130"/>
    </location>
</feature>
<keyword evidence="5" id="KW-1185">Reference proteome</keyword>
<dbReference type="Pfam" id="PF02894">
    <property type="entry name" value="GFO_IDH_MocA_C"/>
    <property type="match status" value="1"/>
</dbReference>
<dbReference type="Gene3D" id="3.30.360.10">
    <property type="entry name" value="Dihydrodipicolinate Reductase, domain 2"/>
    <property type="match status" value="1"/>
</dbReference>
<comment type="similarity">
    <text evidence="1">Belongs to the Gfo/Idh/MocA family.</text>
</comment>
<gene>
    <name evidence="4" type="ORF">CJ191_07620</name>
</gene>
<accession>A0A2N6UCG3</accession>
<dbReference type="Pfam" id="PF01408">
    <property type="entry name" value="GFO_IDH_MocA"/>
    <property type="match status" value="1"/>
</dbReference>
<dbReference type="OrthoDB" id="9815825at2"/>
<protein>
    <submittedName>
        <fullName evidence="4">Oxidoreductase</fullName>
    </submittedName>
</protein>
<evidence type="ECO:0000259" key="3">
    <source>
        <dbReference type="Pfam" id="PF02894"/>
    </source>
</evidence>
<reference evidence="4 5" key="1">
    <citation type="submission" date="2017-09" db="EMBL/GenBank/DDBJ databases">
        <title>Bacterial strain isolated from the female urinary microbiota.</title>
        <authorList>
            <person name="Thomas-White K."/>
            <person name="Kumar N."/>
            <person name="Forster S."/>
            <person name="Putonti C."/>
            <person name="Lawley T."/>
            <person name="Wolfe A.J."/>
        </authorList>
    </citation>
    <scope>NUCLEOTIDE SEQUENCE [LARGE SCALE GENOMIC DNA]</scope>
    <source>
        <strain evidence="4 5">UMB0240</strain>
    </source>
</reference>
<dbReference type="Proteomes" id="UP000235701">
    <property type="component" value="Unassembled WGS sequence"/>
</dbReference>
<name>A0A2N6UCG3_9LACT</name>
<dbReference type="GO" id="GO:0000166">
    <property type="term" value="F:nucleotide binding"/>
    <property type="evidence" value="ECO:0007669"/>
    <property type="project" value="InterPro"/>
</dbReference>
<sequence>MTEIVTNLKVAIIGCGGIGMQKHLPALSQVEGVELVAFCDLIEERAQAGKAKFGHKDSRVYTDYQTMLTKETLDVVHVCTPNASHAELSIAALDAGNHVMCEKPMAKTAEEGRAMIEAAKRNGKKLTIGYQNRFRKDSQYLKAICQEGQLGEIYNAKAHAIRRRAVPTWGVFLDEEAQGGGPLIDIGTHALDLTLWMMDNYQPKYVVGNTYRKLADTQNAANAFGSWDPNEFSVEDSAFGYIVMENGASIYLESSWALNTVNSGEAKTTLHGTKGGADMNDGLTINGEDHGLLFDKQVIVDPGSVDFFEGDTYDPEVAEAEQWIQAIIHDTEPVVKPQEALIVTEILEAIYQSAKTGQPVFLNQ</sequence>
<evidence type="ECO:0000313" key="5">
    <source>
        <dbReference type="Proteomes" id="UP000235701"/>
    </source>
</evidence>
<evidence type="ECO:0000313" key="4">
    <source>
        <dbReference type="EMBL" id="PMC79263.1"/>
    </source>
</evidence>
<comment type="caution">
    <text evidence="4">The sequence shown here is derived from an EMBL/GenBank/DDBJ whole genome shotgun (WGS) entry which is preliminary data.</text>
</comment>
<dbReference type="SUPFAM" id="SSF51735">
    <property type="entry name" value="NAD(P)-binding Rossmann-fold domains"/>
    <property type="match status" value="1"/>
</dbReference>